<dbReference type="SMART" id="SM00530">
    <property type="entry name" value="HTH_XRE"/>
    <property type="match status" value="1"/>
</dbReference>
<dbReference type="CDD" id="cd00093">
    <property type="entry name" value="HTH_XRE"/>
    <property type="match status" value="1"/>
</dbReference>
<proteinExistence type="predicted"/>
<dbReference type="SUPFAM" id="SSF47413">
    <property type="entry name" value="lambda repressor-like DNA-binding domains"/>
    <property type="match status" value="1"/>
</dbReference>
<dbReference type="Proteomes" id="UP000051086">
    <property type="component" value="Unassembled WGS sequence"/>
</dbReference>
<organism evidence="3 5">
    <name type="scientific">Thalassovita autumnalis</name>
    <dbReference type="NCBI Taxonomy" id="2072972"/>
    <lineage>
        <taxon>Bacteria</taxon>
        <taxon>Pseudomonadati</taxon>
        <taxon>Pseudomonadota</taxon>
        <taxon>Alphaproteobacteria</taxon>
        <taxon>Rhodobacterales</taxon>
        <taxon>Roseobacteraceae</taxon>
        <taxon>Thalassovita</taxon>
    </lineage>
</organism>
<evidence type="ECO:0000313" key="2">
    <source>
        <dbReference type="EMBL" id="CUH68491.1"/>
    </source>
</evidence>
<dbReference type="Proteomes" id="UP000051887">
    <property type="component" value="Unassembled WGS sequence"/>
</dbReference>
<evidence type="ECO:0000313" key="5">
    <source>
        <dbReference type="Proteomes" id="UP000051887"/>
    </source>
</evidence>
<keyword evidence="4" id="KW-1185">Reference proteome</keyword>
<sequence length="257" mass="27982">MNTFGTALKTMRAELGLSQLDLAAEIGTTQRHVSFLETGRSQPSGDFVGRLATGLELSLTQRAALFDAVAGRNPYRRADFDADQVKAVLDMLESRALRHWPFPGYVMDHNWTILRANAPGWAMLEGFGGGNQALSMYEVFLSDAFFARVQNWEEIAMVFYFRMQAAAARSTSVARLFEQARAAGRFAGVAERLTGGAEVPPYIPAVLSGPEGVQLQMSSLVGQLASTHEAAIEGLEVELMIPVDEATEACLLDAYGR</sequence>
<dbReference type="PROSITE" id="PS50943">
    <property type="entry name" value="HTH_CROC1"/>
    <property type="match status" value="1"/>
</dbReference>
<evidence type="ECO:0000313" key="3">
    <source>
        <dbReference type="EMBL" id="CUH74172.1"/>
    </source>
</evidence>
<dbReference type="InterPro" id="IPR041413">
    <property type="entry name" value="MLTR_LBD"/>
</dbReference>
<protein>
    <submittedName>
        <fullName evidence="3">Transcriptional regulator, y4mF family</fullName>
    </submittedName>
</protein>
<reference evidence="2 4" key="1">
    <citation type="submission" date="2015-09" db="EMBL/GenBank/DDBJ databases">
        <authorList>
            <person name="Rodrigo-Torres L."/>
            <person name="Arahal D.R."/>
        </authorList>
    </citation>
    <scope>NUCLEOTIDE SEQUENCE [LARGE SCALE GENOMIC DNA]</scope>
    <source>
        <strain evidence="2 4">CECT 5118</strain>
    </source>
</reference>
<dbReference type="InterPro" id="IPR010982">
    <property type="entry name" value="Lambda_DNA-bd_dom_sf"/>
</dbReference>
<gene>
    <name evidence="2" type="ORF">TL5118_02641</name>
    <name evidence="3" type="ORF">TL5120_03991</name>
</gene>
<dbReference type="PANTHER" id="PTHR35010:SF4">
    <property type="entry name" value="BLL5781 PROTEIN"/>
    <property type="match status" value="1"/>
</dbReference>
<dbReference type="InterPro" id="IPR001387">
    <property type="entry name" value="Cro/C1-type_HTH"/>
</dbReference>
<dbReference type="PANTHER" id="PTHR35010">
    <property type="entry name" value="BLL4672 PROTEIN-RELATED"/>
    <property type="match status" value="1"/>
</dbReference>
<evidence type="ECO:0000313" key="4">
    <source>
        <dbReference type="Proteomes" id="UP000051086"/>
    </source>
</evidence>
<dbReference type="Pfam" id="PF01381">
    <property type="entry name" value="HTH_3"/>
    <property type="match status" value="1"/>
</dbReference>
<accession>A0A0N7LYA5</accession>
<dbReference type="Gene3D" id="3.30.450.180">
    <property type="match status" value="1"/>
</dbReference>
<dbReference type="Gene3D" id="1.10.260.40">
    <property type="entry name" value="lambda repressor-like DNA-binding domains"/>
    <property type="match status" value="1"/>
</dbReference>
<dbReference type="EMBL" id="CYSB01000035">
    <property type="protein sequence ID" value="CUH68491.1"/>
    <property type="molecule type" value="Genomic_DNA"/>
</dbReference>
<dbReference type="Pfam" id="PF17765">
    <property type="entry name" value="MLTR_LBD"/>
    <property type="match status" value="1"/>
</dbReference>
<dbReference type="RefSeq" id="WP_165590048.1">
    <property type="nucleotide sequence ID" value="NZ_CYSB01000035.1"/>
</dbReference>
<dbReference type="AlphaFoldDB" id="A0A0N7LYA5"/>
<name>A0A0N7LYA5_9RHOB</name>
<evidence type="ECO:0000259" key="1">
    <source>
        <dbReference type="PROSITE" id="PS50943"/>
    </source>
</evidence>
<dbReference type="GO" id="GO:0003677">
    <property type="term" value="F:DNA binding"/>
    <property type="evidence" value="ECO:0007669"/>
    <property type="project" value="InterPro"/>
</dbReference>
<dbReference type="EMBL" id="CYSC01000044">
    <property type="protein sequence ID" value="CUH74172.1"/>
    <property type="molecule type" value="Genomic_DNA"/>
</dbReference>
<feature type="domain" description="HTH cro/C1-type" evidence="1">
    <location>
        <begin position="8"/>
        <end position="62"/>
    </location>
</feature>
<reference evidence="3 5" key="2">
    <citation type="submission" date="2015-09" db="EMBL/GenBank/DDBJ databases">
        <authorList>
            <consortium name="Swine Surveillance"/>
        </authorList>
    </citation>
    <scope>NUCLEOTIDE SEQUENCE [LARGE SCALE GENOMIC DNA]</scope>
    <source>
        <strain evidence="3 5">5120</strain>
    </source>
</reference>